<dbReference type="Proteomes" id="UP001430953">
    <property type="component" value="Unassembled WGS sequence"/>
</dbReference>
<reference evidence="1 2" key="1">
    <citation type="submission" date="2023-03" db="EMBL/GenBank/DDBJ databases">
        <title>High recombination rates correlate with genetic variation in Cardiocondyla obscurior ants.</title>
        <authorList>
            <person name="Errbii M."/>
        </authorList>
    </citation>
    <scope>NUCLEOTIDE SEQUENCE [LARGE SCALE GENOMIC DNA]</scope>
    <source>
        <strain evidence="1">Alpha-2009</strain>
        <tissue evidence="1">Whole body</tissue>
    </source>
</reference>
<keyword evidence="2" id="KW-1185">Reference proteome</keyword>
<protein>
    <submittedName>
        <fullName evidence="1">Uncharacterized protein</fullName>
    </submittedName>
</protein>
<dbReference type="AlphaFoldDB" id="A0AAW2EKC1"/>
<gene>
    <name evidence="1" type="ORF">PUN28_017111</name>
</gene>
<accession>A0AAW2EKC1</accession>
<evidence type="ECO:0000313" key="1">
    <source>
        <dbReference type="EMBL" id="KAL0104173.1"/>
    </source>
</evidence>
<proteinExistence type="predicted"/>
<name>A0AAW2EKC1_9HYME</name>
<evidence type="ECO:0000313" key="2">
    <source>
        <dbReference type="Proteomes" id="UP001430953"/>
    </source>
</evidence>
<organism evidence="1 2">
    <name type="scientific">Cardiocondyla obscurior</name>
    <dbReference type="NCBI Taxonomy" id="286306"/>
    <lineage>
        <taxon>Eukaryota</taxon>
        <taxon>Metazoa</taxon>
        <taxon>Ecdysozoa</taxon>
        <taxon>Arthropoda</taxon>
        <taxon>Hexapoda</taxon>
        <taxon>Insecta</taxon>
        <taxon>Pterygota</taxon>
        <taxon>Neoptera</taxon>
        <taxon>Endopterygota</taxon>
        <taxon>Hymenoptera</taxon>
        <taxon>Apocrita</taxon>
        <taxon>Aculeata</taxon>
        <taxon>Formicoidea</taxon>
        <taxon>Formicidae</taxon>
        <taxon>Myrmicinae</taxon>
        <taxon>Cardiocondyla</taxon>
    </lineage>
</organism>
<comment type="caution">
    <text evidence="1">The sequence shown here is derived from an EMBL/GenBank/DDBJ whole genome shotgun (WGS) entry which is preliminary data.</text>
</comment>
<dbReference type="EMBL" id="JADYXP020000020">
    <property type="protein sequence ID" value="KAL0104173.1"/>
    <property type="molecule type" value="Genomic_DNA"/>
</dbReference>
<sequence>MSRFEITSLNASARHKVDPLDASNAINFRFTHLVEVPKSTATRSDRSPMNRRRHGESMAHTKFVKCFILRQRLKLSRPIVTFSRAAFYISFYFQLPTIPYIFHSGSGGGDERAPRKRE</sequence>